<feature type="domain" description="Methyltransferase type 11" evidence="12">
    <location>
        <begin position="293"/>
        <end position="378"/>
    </location>
</feature>
<comment type="similarity">
    <text evidence="2">Belongs to the UMP kinase family.</text>
</comment>
<dbReference type="SUPFAM" id="SSF53335">
    <property type="entry name" value="S-adenosyl-L-methionine-dependent methyltransferases"/>
    <property type="match status" value="1"/>
</dbReference>
<dbReference type="SUPFAM" id="SSF53633">
    <property type="entry name" value="Carbamate kinase-like"/>
    <property type="match status" value="1"/>
</dbReference>
<evidence type="ECO:0000256" key="4">
    <source>
        <dbReference type="ARBA" id="ARBA00022490"/>
    </source>
</evidence>
<dbReference type="Gene3D" id="3.40.50.150">
    <property type="entry name" value="Vaccinia Virus protein VP39"/>
    <property type="match status" value="1"/>
</dbReference>
<evidence type="ECO:0000256" key="9">
    <source>
        <dbReference type="ARBA" id="ARBA00022975"/>
    </source>
</evidence>
<sequence>MFYPAKEAPIIISVGGSLIVPNGGIDNKFLSRLNFFIRGEVKRGRCFFLVTGGGRIARHYRDAGKAVIGNVTDEDLDWIAIHATRLNAHLLRTIFEDIAHPRIVENYDKKLKNWKEPVVIGAGWKPGWSTDYDAVKLAIDYRGKVIINLSNIDWVYDKDPNKYKDAKPIKKMVWEQMEKLVKPNTGKWIPGLSAPFDPIASQLAKKHQLTVIITNGQDFKNLERIIDGDCFKGTIIMPCNIDAGFYDHEYYRGRKGEYRVSFVESFFGRIFHNLINFYRAFLIKIFINPKNCLDVGCGIGQLVRWLRFFGIDSFGIEISKDALELADKKTKPFLKQGDITDIPYKDNQFDLVFTYDVMEHLERSKIKKAAGETIRVSRKYIFHKIYTQENFWITLTHGKDFSHLSVFTKRYWQSLFGSFENISILRSSYFRLPLFFETIFLLKKK</sequence>
<keyword evidence="4" id="KW-0963">Cytoplasm</keyword>
<feature type="domain" description="Aspartate/glutamate/uridylate kinase" evidence="11">
    <location>
        <begin position="10"/>
        <end position="215"/>
    </location>
</feature>
<proteinExistence type="inferred from homology"/>
<evidence type="ECO:0000259" key="11">
    <source>
        <dbReference type="Pfam" id="PF00696"/>
    </source>
</evidence>
<evidence type="ECO:0000256" key="1">
    <source>
        <dbReference type="ARBA" id="ARBA00004791"/>
    </source>
</evidence>
<evidence type="ECO:0000256" key="10">
    <source>
        <dbReference type="ARBA" id="ARBA00032092"/>
    </source>
</evidence>
<dbReference type="InterPro" id="IPR013216">
    <property type="entry name" value="Methyltransf_11"/>
</dbReference>
<dbReference type="InterPro" id="IPR001048">
    <property type="entry name" value="Asp/Glu/Uridylate_kinase"/>
</dbReference>
<name>A0A2M8KLH5_9BACT</name>
<dbReference type="GO" id="GO:0005524">
    <property type="term" value="F:ATP binding"/>
    <property type="evidence" value="ECO:0007669"/>
    <property type="project" value="UniProtKB-KW"/>
</dbReference>
<dbReference type="Pfam" id="PF08241">
    <property type="entry name" value="Methyltransf_11"/>
    <property type="match status" value="1"/>
</dbReference>
<evidence type="ECO:0000259" key="12">
    <source>
        <dbReference type="Pfam" id="PF08241"/>
    </source>
</evidence>
<evidence type="ECO:0000313" key="14">
    <source>
        <dbReference type="Proteomes" id="UP000231434"/>
    </source>
</evidence>
<dbReference type="InterPro" id="IPR036393">
    <property type="entry name" value="AceGlu_kinase-like_sf"/>
</dbReference>
<protein>
    <recommendedName>
        <fullName evidence="3">UMP kinase</fullName>
        <ecNumber evidence="3">2.7.4.22</ecNumber>
    </recommendedName>
    <alternativeName>
        <fullName evidence="10">Uridine monophosphate kinase</fullName>
    </alternativeName>
</protein>
<comment type="caution">
    <text evidence="13">The sequence shown here is derived from an EMBL/GenBank/DDBJ whole genome shotgun (WGS) entry which is preliminary data.</text>
</comment>
<dbReference type="InterPro" id="IPR029063">
    <property type="entry name" value="SAM-dependent_MTases_sf"/>
</dbReference>
<dbReference type="Pfam" id="PF00696">
    <property type="entry name" value="AA_kinase"/>
    <property type="match status" value="1"/>
</dbReference>
<keyword evidence="7 13" id="KW-0418">Kinase</keyword>
<dbReference type="NCBIfam" id="TIGR02076">
    <property type="entry name" value="pyrH_arch"/>
    <property type="match status" value="1"/>
</dbReference>
<dbReference type="GO" id="GO:0008757">
    <property type="term" value="F:S-adenosylmethionine-dependent methyltransferase activity"/>
    <property type="evidence" value="ECO:0007669"/>
    <property type="project" value="InterPro"/>
</dbReference>
<dbReference type="Gene3D" id="3.40.1160.10">
    <property type="entry name" value="Acetylglutamate kinase-like"/>
    <property type="match status" value="1"/>
</dbReference>
<keyword evidence="6" id="KW-0547">Nucleotide-binding</keyword>
<dbReference type="InterPro" id="IPR011818">
    <property type="entry name" value="Uridylate_kinase_arch/spir"/>
</dbReference>
<evidence type="ECO:0000256" key="2">
    <source>
        <dbReference type="ARBA" id="ARBA00007614"/>
    </source>
</evidence>
<dbReference type="EC" id="2.7.4.22" evidence="3"/>
<dbReference type="EMBL" id="PFEB01000031">
    <property type="protein sequence ID" value="PJE60740.1"/>
    <property type="molecule type" value="Genomic_DNA"/>
</dbReference>
<dbReference type="Proteomes" id="UP000231434">
    <property type="component" value="Unassembled WGS sequence"/>
</dbReference>
<dbReference type="GO" id="GO:0006225">
    <property type="term" value="P:UDP biosynthetic process"/>
    <property type="evidence" value="ECO:0007669"/>
    <property type="project" value="TreeGrafter"/>
</dbReference>
<accession>A0A2M8KLH5</accession>
<dbReference type="PANTHER" id="PTHR42833:SF4">
    <property type="entry name" value="URIDYLATE KINASE PUMPKIN, CHLOROPLASTIC"/>
    <property type="match status" value="1"/>
</dbReference>
<evidence type="ECO:0000256" key="6">
    <source>
        <dbReference type="ARBA" id="ARBA00022741"/>
    </source>
</evidence>
<dbReference type="GO" id="GO:0033862">
    <property type="term" value="F:UMP kinase activity"/>
    <property type="evidence" value="ECO:0007669"/>
    <property type="project" value="UniProtKB-EC"/>
</dbReference>
<gene>
    <name evidence="13" type="ORF">COU86_02475</name>
</gene>
<comment type="pathway">
    <text evidence="1">Pyrimidine metabolism; CTP biosynthesis via de novo pathway; UDP from UMP (UMPK route): step 1/1.</text>
</comment>
<keyword evidence="9" id="KW-0665">Pyrimidine biosynthesis</keyword>
<evidence type="ECO:0000256" key="5">
    <source>
        <dbReference type="ARBA" id="ARBA00022679"/>
    </source>
</evidence>
<organism evidence="13 14">
    <name type="scientific">Candidatus Roizmanbacteria bacterium CG10_big_fil_rev_8_21_14_0_10_36_26</name>
    <dbReference type="NCBI Taxonomy" id="1974851"/>
    <lineage>
        <taxon>Bacteria</taxon>
        <taxon>Candidatus Roizmaniibacteriota</taxon>
    </lineage>
</organism>
<dbReference type="CDD" id="cd02440">
    <property type="entry name" value="AdoMet_MTases"/>
    <property type="match status" value="1"/>
</dbReference>
<evidence type="ECO:0000313" key="13">
    <source>
        <dbReference type="EMBL" id="PJE60740.1"/>
    </source>
</evidence>
<keyword evidence="8" id="KW-0067">ATP-binding</keyword>
<evidence type="ECO:0000256" key="8">
    <source>
        <dbReference type="ARBA" id="ARBA00022840"/>
    </source>
</evidence>
<keyword evidence="5" id="KW-0808">Transferase</keyword>
<evidence type="ECO:0000256" key="3">
    <source>
        <dbReference type="ARBA" id="ARBA00012899"/>
    </source>
</evidence>
<reference evidence="14" key="1">
    <citation type="submission" date="2017-09" db="EMBL/GenBank/DDBJ databases">
        <title>Depth-based differentiation of microbial function through sediment-hosted aquifers and enrichment of novel symbionts in the deep terrestrial subsurface.</title>
        <authorList>
            <person name="Probst A.J."/>
            <person name="Ladd B."/>
            <person name="Jarett J.K."/>
            <person name="Geller-Mcgrath D.E."/>
            <person name="Sieber C.M.K."/>
            <person name="Emerson J.B."/>
            <person name="Anantharaman K."/>
            <person name="Thomas B.C."/>
            <person name="Malmstrom R."/>
            <person name="Stieglmeier M."/>
            <person name="Klingl A."/>
            <person name="Woyke T."/>
            <person name="Ryan C.M."/>
            <person name="Banfield J.F."/>
        </authorList>
    </citation>
    <scope>NUCLEOTIDE SEQUENCE [LARGE SCALE GENOMIC DNA]</scope>
</reference>
<dbReference type="PANTHER" id="PTHR42833">
    <property type="entry name" value="URIDYLATE KINASE"/>
    <property type="match status" value="1"/>
</dbReference>
<dbReference type="AlphaFoldDB" id="A0A2M8KLH5"/>
<evidence type="ECO:0000256" key="7">
    <source>
        <dbReference type="ARBA" id="ARBA00022777"/>
    </source>
</evidence>